<reference evidence="1 2" key="1">
    <citation type="journal article" date="2016" name="Nat. Commun.">
        <title>Ectomycorrhizal ecology is imprinted in the genome of the dominant symbiotic fungus Cenococcum geophilum.</title>
        <authorList>
            <consortium name="DOE Joint Genome Institute"/>
            <person name="Peter M."/>
            <person name="Kohler A."/>
            <person name="Ohm R.A."/>
            <person name="Kuo A."/>
            <person name="Krutzmann J."/>
            <person name="Morin E."/>
            <person name="Arend M."/>
            <person name="Barry K.W."/>
            <person name="Binder M."/>
            <person name="Choi C."/>
            <person name="Clum A."/>
            <person name="Copeland A."/>
            <person name="Grisel N."/>
            <person name="Haridas S."/>
            <person name="Kipfer T."/>
            <person name="LaButti K."/>
            <person name="Lindquist E."/>
            <person name="Lipzen A."/>
            <person name="Maire R."/>
            <person name="Meier B."/>
            <person name="Mihaltcheva S."/>
            <person name="Molinier V."/>
            <person name="Murat C."/>
            <person name="Poggeler S."/>
            <person name="Quandt C.A."/>
            <person name="Sperisen C."/>
            <person name="Tritt A."/>
            <person name="Tisserant E."/>
            <person name="Crous P.W."/>
            <person name="Henrissat B."/>
            <person name="Nehls U."/>
            <person name="Egli S."/>
            <person name="Spatafora J.W."/>
            <person name="Grigoriev I.V."/>
            <person name="Martin F.M."/>
        </authorList>
    </citation>
    <scope>NUCLEOTIDE SEQUENCE [LARGE SCALE GENOMIC DNA]</scope>
    <source>
        <strain evidence="1 2">CBS 459.81</strain>
    </source>
</reference>
<organism evidence="1 2">
    <name type="scientific">Lepidopterella palustris CBS 459.81</name>
    <dbReference type="NCBI Taxonomy" id="1314670"/>
    <lineage>
        <taxon>Eukaryota</taxon>
        <taxon>Fungi</taxon>
        <taxon>Dikarya</taxon>
        <taxon>Ascomycota</taxon>
        <taxon>Pezizomycotina</taxon>
        <taxon>Dothideomycetes</taxon>
        <taxon>Pleosporomycetidae</taxon>
        <taxon>Mytilinidiales</taxon>
        <taxon>Argynnaceae</taxon>
        <taxon>Lepidopterella</taxon>
    </lineage>
</organism>
<dbReference type="AlphaFoldDB" id="A0A8E2DVT8"/>
<accession>A0A8E2DVT8</accession>
<dbReference type="EMBL" id="KV747772">
    <property type="protein sequence ID" value="OCK72657.1"/>
    <property type="molecule type" value="Genomic_DNA"/>
</dbReference>
<protein>
    <submittedName>
        <fullName evidence="1">Uncharacterized protein</fullName>
    </submittedName>
</protein>
<feature type="non-terminal residue" evidence="1">
    <location>
        <position position="63"/>
    </location>
</feature>
<dbReference type="Proteomes" id="UP000250266">
    <property type="component" value="Unassembled WGS sequence"/>
</dbReference>
<dbReference type="OrthoDB" id="4501855at2759"/>
<proteinExistence type="predicted"/>
<evidence type="ECO:0000313" key="1">
    <source>
        <dbReference type="EMBL" id="OCK72657.1"/>
    </source>
</evidence>
<name>A0A8E2DVT8_9PEZI</name>
<evidence type="ECO:0000313" key="2">
    <source>
        <dbReference type="Proteomes" id="UP000250266"/>
    </source>
</evidence>
<feature type="non-terminal residue" evidence="1">
    <location>
        <position position="1"/>
    </location>
</feature>
<sequence>TRFERFAYKANAPSWPEVLRAIALHRGLRLALRQPLKELNDSLFSLSYGDYVELVQSHNRRSR</sequence>
<keyword evidence="2" id="KW-1185">Reference proteome</keyword>
<gene>
    <name evidence="1" type="ORF">K432DRAFT_252149</name>
</gene>